<evidence type="ECO:0000313" key="5">
    <source>
        <dbReference type="Proteomes" id="UP000319769"/>
    </source>
</evidence>
<dbReference type="OrthoDB" id="9803968at2"/>
<dbReference type="RefSeq" id="WP_144762103.1">
    <property type="nucleotide sequence ID" value="NZ_VMNW02000021.1"/>
</dbReference>
<dbReference type="PANTHER" id="PTHR43272:SF33">
    <property type="entry name" value="AMP-BINDING DOMAIN-CONTAINING PROTEIN-RELATED"/>
    <property type="match status" value="1"/>
</dbReference>
<dbReference type="GO" id="GO:0004467">
    <property type="term" value="F:long-chain fatty acid-CoA ligase activity"/>
    <property type="evidence" value="ECO:0007669"/>
    <property type="project" value="TreeGrafter"/>
</dbReference>
<evidence type="ECO:0000313" key="4">
    <source>
        <dbReference type="EMBL" id="KAA9160470.1"/>
    </source>
</evidence>
<dbReference type="CDD" id="cd05907">
    <property type="entry name" value="VL_LC_FACS_like"/>
    <property type="match status" value="1"/>
</dbReference>
<reference evidence="4" key="1">
    <citation type="submission" date="2019-09" db="EMBL/GenBank/DDBJ databases">
        <authorList>
            <person name="Teo W.F.A."/>
            <person name="Duangmal K."/>
        </authorList>
    </citation>
    <scope>NUCLEOTIDE SEQUENCE [LARGE SCALE GENOMIC DNA]</scope>
    <source>
        <strain evidence="4">K81G1</strain>
    </source>
</reference>
<dbReference type="AlphaFoldDB" id="A0A5N0V5T0"/>
<dbReference type="PANTHER" id="PTHR43272">
    <property type="entry name" value="LONG-CHAIN-FATTY-ACID--COA LIGASE"/>
    <property type="match status" value="1"/>
</dbReference>
<dbReference type="GO" id="GO:0016020">
    <property type="term" value="C:membrane"/>
    <property type="evidence" value="ECO:0007669"/>
    <property type="project" value="TreeGrafter"/>
</dbReference>
<keyword evidence="2" id="KW-0067">ATP-binding</keyword>
<keyword evidence="5" id="KW-1185">Reference proteome</keyword>
<dbReference type="SUPFAM" id="SSF56801">
    <property type="entry name" value="Acetyl-CoA synthetase-like"/>
    <property type="match status" value="1"/>
</dbReference>
<proteinExistence type="predicted"/>
<dbReference type="Pfam" id="PF00501">
    <property type="entry name" value="AMP-binding"/>
    <property type="match status" value="1"/>
</dbReference>
<keyword evidence="1" id="KW-0547">Nucleotide-binding</keyword>
<evidence type="ECO:0000259" key="3">
    <source>
        <dbReference type="Pfam" id="PF00501"/>
    </source>
</evidence>
<dbReference type="Proteomes" id="UP000319769">
    <property type="component" value="Unassembled WGS sequence"/>
</dbReference>
<dbReference type="InterPro" id="IPR020845">
    <property type="entry name" value="AMP-binding_CS"/>
</dbReference>
<accession>A0A5N0V5T0</accession>
<comment type="caution">
    <text evidence="4">The sequence shown here is derived from an EMBL/GenBank/DDBJ whole genome shotgun (WGS) entry which is preliminary data.</text>
</comment>
<dbReference type="GO" id="GO:0005524">
    <property type="term" value="F:ATP binding"/>
    <property type="evidence" value="ECO:0007669"/>
    <property type="project" value="UniProtKB-KW"/>
</dbReference>
<dbReference type="Gene3D" id="3.40.50.12780">
    <property type="entry name" value="N-terminal domain of ligase-like"/>
    <property type="match status" value="2"/>
</dbReference>
<dbReference type="InterPro" id="IPR042099">
    <property type="entry name" value="ANL_N_sf"/>
</dbReference>
<dbReference type="Pfam" id="PF23562">
    <property type="entry name" value="AMP-binding_C_3"/>
    <property type="match status" value="1"/>
</dbReference>
<dbReference type="EMBL" id="VMNW02000021">
    <property type="protein sequence ID" value="KAA9160470.1"/>
    <property type="molecule type" value="Genomic_DNA"/>
</dbReference>
<name>A0A5N0V5T0_9PSEU</name>
<organism evidence="4 5">
    <name type="scientific">Amycolatopsis acidicola</name>
    <dbReference type="NCBI Taxonomy" id="2596893"/>
    <lineage>
        <taxon>Bacteria</taxon>
        <taxon>Bacillati</taxon>
        <taxon>Actinomycetota</taxon>
        <taxon>Actinomycetes</taxon>
        <taxon>Pseudonocardiales</taxon>
        <taxon>Pseudonocardiaceae</taxon>
        <taxon>Amycolatopsis</taxon>
    </lineage>
</organism>
<feature type="domain" description="AMP-dependent synthetase/ligase" evidence="3">
    <location>
        <begin position="26"/>
        <end position="426"/>
    </location>
</feature>
<gene>
    <name evidence="4" type="ORF">FPZ12_016670</name>
</gene>
<protein>
    <submittedName>
        <fullName evidence="4">AMP-binding protein</fullName>
    </submittedName>
</protein>
<dbReference type="PROSITE" id="PS00455">
    <property type="entry name" value="AMP_BINDING"/>
    <property type="match status" value="1"/>
</dbReference>
<evidence type="ECO:0000256" key="2">
    <source>
        <dbReference type="ARBA" id="ARBA00022840"/>
    </source>
</evidence>
<sequence length="620" mass="67151">MNDETADPARAQVRDLAGERSLCSVFQRTARRVADRVALRRHDTDDELTWADYDERVRAIAEGLHSLGLRAGDTLAIQLTSRPEFHLVDTAALHLGATTVSVYNTLPVEEIEYVLRDSAASIVVTETTFLENVDEARQRAGISTLVVVDPAAGTAALSLADVAAMTSPGFDFESAWRSVTPDTIATLVYTSGTTGKPKGVELSHRSLLGNQQALNSAIGIVDGATGISYLPMAHVAERHLSHYRAFVGGMSITCCSDIRAIPEVLRELHPGYFFSPPRLWEKFRAAILSRATPETEPSLQRMISLGAALEQARRGGGDLDPRQAQELEDLQARVGKPILAGLGLDRIEVALIGSAPVSPELGAFYLALGLPLIEAYGITECGAFASFGRPDDFRVGTVGKPVDGSEIELAEDGEILVRSAYLMSGYRNRPELTADAIDSEGWLHTGDIGSWDADGYLSIIDRKKELIINAAGKNMSPANIEAKLRESSPLIGPVVAVGDGRPYIVALIVPDPEALAQYAKANGFGELSTAQLAEHPDVRRHIADAVRAANSKLARVEQIKRFRLLPVEWSPGSDELSPTMKVRRKPIHTKYAAEIAELYEQERYAVDPARPGDRTEAAVH</sequence>
<dbReference type="InterPro" id="IPR000873">
    <property type="entry name" value="AMP-dep_synth/lig_dom"/>
</dbReference>
<evidence type="ECO:0000256" key="1">
    <source>
        <dbReference type="ARBA" id="ARBA00022741"/>
    </source>
</evidence>